<dbReference type="GO" id="GO:0015074">
    <property type="term" value="P:DNA integration"/>
    <property type="evidence" value="ECO:0007669"/>
    <property type="project" value="InterPro"/>
</dbReference>
<proteinExistence type="predicted"/>
<dbReference type="PANTHER" id="PTHR30349">
    <property type="entry name" value="PHAGE INTEGRASE-RELATED"/>
    <property type="match status" value="1"/>
</dbReference>
<sequence>MPRPQLPIGTLGEISTTEFGKRRVRARARYRDLTGKTRQLEATSATAARRALERTFSQRMAAAGDLITPSMRVAALAEVWVAEIAQSSRPPQTVAQYRRTVETVIVPGVGGLTLWEANTGQLDRFLKGVAAETPGRAKTAKTVLAQMFGLAARHDAVRANPVPDTRLPGRQPKAVRALSVEEVRALRRGLRAYLAQPAAHGPARAQDLAEVVDVALGTGARVGELLALRWADVDLGASPVTVTISGTVVRTEAGLVRQGHAKTAAVFRTVSVPRFAADVLLRRSVEELPNTRDLVFPSSTGTLREVNNLERQWRDARIGAPARLRLGHLAHVPQDGGHARGSVLGHGGRGCGAGTLGHGGDLEALRSAGVRGPGCVGGARKPRRLIHQRPVIL</sequence>
<dbReference type="AlphaFoldDB" id="M2XB08"/>
<evidence type="ECO:0000313" key="4">
    <source>
        <dbReference type="Proteomes" id="UP000009877"/>
    </source>
</evidence>
<evidence type="ECO:0000256" key="1">
    <source>
        <dbReference type="ARBA" id="ARBA00023125"/>
    </source>
</evidence>
<protein>
    <submittedName>
        <fullName evidence="3">Phage integrase family protein</fullName>
    </submittedName>
</protein>
<dbReference type="SUPFAM" id="SSF56349">
    <property type="entry name" value="DNA breaking-rejoining enzymes"/>
    <property type="match status" value="1"/>
</dbReference>
<keyword evidence="4" id="KW-1185">Reference proteome</keyword>
<organism evidence="3 4">
    <name type="scientific">Kocuria palustris PEL</name>
    <dbReference type="NCBI Taxonomy" id="1236550"/>
    <lineage>
        <taxon>Bacteria</taxon>
        <taxon>Bacillati</taxon>
        <taxon>Actinomycetota</taxon>
        <taxon>Actinomycetes</taxon>
        <taxon>Micrococcales</taxon>
        <taxon>Micrococcaceae</taxon>
        <taxon>Kocuria</taxon>
    </lineage>
</organism>
<dbReference type="Gene3D" id="1.10.150.130">
    <property type="match status" value="1"/>
</dbReference>
<evidence type="ECO:0000313" key="3">
    <source>
        <dbReference type="EMBL" id="EME36266.1"/>
    </source>
</evidence>
<dbReference type="EMBL" id="ANHZ02000016">
    <property type="protein sequence ID" value="EME36266.1"/>
    <property type="molecule type" value="Genomic_DNA"/>
</dbReference>
<keyword evidence="2" id="KW-0233">DNA recombination</keyword>
<dbReference type="InterPro" id="IPR010998">
    <property type="entry name" value="Integrase_recombinase_N"/>
</dbReference>
<dbReference type="InterPro" id="IPR050090">
    <property type="entry name" value="Tyrosine_recombinase_XerCD"/>
</dbReference>
<dbReference type="Gene3D" id="1.10.443.10">
    <property type="entry name" value="Intergrase catalytic core"/>
    <property type="match status" value="1"/>
</dbReference>
<accession>M2XB08</accession>
<keyword evidence="1" id="KW-0238">DNA-binding</keyword>
<gene>
    <name evidence="3" type="ORF">C884_00557</name>
</gene>
<dbReference type="GO" id="GO:0006310">
    <property type="term" value="P:DNA recombination"/>
    <property type="evidence" value="ECO:0007669"/>
    <property type="project" value="UniProtKB-KW"/>
</dbReference>
<dbReference type="STRING" id="71999.KPaMU14_08430"/>
<dbReference type="Proteomes" id="UP000009877">
    <property type="component" value="Unassembled WGS sequence"/>
</dbReference>
<dbReference type="PANTHER" id="PTHR30349:SF64">
    <property type="entry name" value="PROPHAGE INTEGRASE INTD-RELATED"/>
    <property type="match status" value="1"/>
</dbReference>
<reference evidence="3 4" key="1">
    <citation type="journal article" date="2014" name="Genome Announc.">
        <title>Draft Genome Sequence of Kocuria palustris PEL.</title>
        <authorList>
            <person name="Sharma G."/>
            <person name="Khatri I."/>
            <person name="Subramanian S."/>
        </authorList>
    </citation>
    <scope>NUCLEOTIDE SEQUENCE [LARGE SCALE GENOMIC DNA]</scope>
    <source>
        <strain evidence="3 4">PEL</strain>
    </source>
</reference>
<dbReference type="RefSeq" id="WP_006214980.1">
    <property type="nucleotide sequence ID" value="NZ_ANHZ02000016.1"/>
</dbReference>
<name>M2XB08_9MICC</name>
<dbReference type="GO" id="GO:0003677">
    <property type="term" value="F:DNA binding"/>
    <property type="evidence" value="ECO:0007669"/>
    <property type="project" value="UniProtKB-KW"/>
</dbReference>
<evidence type="ECO:0000256" key="2">
    <source>
        <dbReference type="ARBA" id="ARBA00023172"/>
    </source>
</evidence>
<dbReference type="InterPro" id="IPR013762">
    <property type="entry name" value="Integrase-like_cat_sf"/>
</dbReference>
<dbReference type="InterPro" id="IPR011010">
    <property type="entry name" value="DNA_brk_join_enz"/>
</dbReference>
<comment type="caution">
    <text evidence="3">The sequence shown here is derived from an EMBL/GenBank/DDBJ whole genome shotgun (WGS) entry which is preliminary data.</text>
</comment>